<evidence type="ECO:0000313" key="4">
    <source>
        <dbReference type="Proteomes" id="UP000253472"/>
    </source>
</evidence>
<dbReference type="AlphaFoldDB" id="A0A367Y336"/>
<evidence type="ECO:0008006" key="5">
    <source>
        <dbReference type="Google" id="ProtNLM"/>
    </source>
</evidence>
<dbReference type="EMBL" id="QLNQ01000027">
    <property type="protein sequence ID" value="RCK59461.1"/>
    <property type="molecule type" value="Genomic_DNA"/>
</dbReference>
<evidence type="ECO:0000256" key="2">
    <source>
        <dbReference type="SAM" id="SignalP"/>
    </source>
</evidence>
<evidence type="ECO:0000313" key="3">
    <source>
        <dbReference type="EMBL" id="RCK59461.1"/>
    </source>
</evidence>
<gene>
    <name evidence="3" type="ORF">Cantr_07451</name>
</gene>
<feature type="region of interest" description="Disordered" evidence="1">
    <location>
        <begin position="109"/>
        <end position="146"/>
    </location>
</feature>
<keyword evidence="4" id="KW-1185">Reference proteome</keyword>
<organism evidence="3 4">
    <name type="scientific">Candida viswanathii</name>
    <dbReference type="NCBI Taxonomy" id="5486"/>
    <lineage>
        <taxon>Eukaryota</taxon>
        <taxon>Fungi</taxon>
        <taxon>Dikarya</taxon>
        <taxon>Ascomycota</taxon>
        <taxon>Saccharomycotina</taxon>
        <taxon>Pichiomycetes</taxon>
        <taxon>Debaryomycetaceae</taxon>
        <taxon>Candida/Lodderomyces clade</taxon>
        <taxon>Candida</taxon>
    </lineage>
</organism>
<comment type="caution">
    <text evidence="3">The sequence shown here is derived from an EMBL/GenBank/DDBJ whole genome shotgun (WGS) entry which is preliminary data.</text>
</comment>
<feature type="signal peptide" evidence="2">
    <location>
        <begin position="1"/>
        <end position="19"/>
    </location>
</feature>
<dbReference type="OrthoDB" id="4069694at2759"/>
<dbReference type="STRING" id="5486.A0A367Y336"/>
<protein>
    <recommendedName>
        <fullName evidence="5">Temperature shock-inducible protein 1</fullName>
    </recommendedName>
</protein>
<dbReference type="Proteomes" id="UP000253472">
    <property type="component" value="Unassembled WGS sequence"/>
</dbReference>
<accession>A0A367Y336</accession>
<dbReference type="Pfam" id="PF00660">
    <property type="entry name" value="SRP1_TIP1"/>
    <property type="match status" value="1"/>
</dbReference>
<proteinExistence type="predicted"/>
<evidence type="ECO:0000256" key="1">
    <source>
        <dbReference type="SAM" id="MobiDB-lite"/>
    </source>
</evidence>
<name>A0A367Y336_9ASCO</name>
<keyword evidence="2" id="KW-0732">Signal</keyword>
<dbReference type="InterPro" id="IPR000992">
    <property type="entry name" value="SRP1_TIP1"/>
</dbReference>
<feature type="chain" id="PRO_5016703420" description="Temperature shock-inducible protein 1" evidence="2">
    <location>
        <begin position="20"/>
        <end position="173"/>
    </location>
</feature>
<reference evidence="3 4" key="1">
    <citation type="submission" date="2018-06" db="EMBL/GenBank/DDBJ databases">
        <title>Whole genome sequencing of Candida tropicalis (genome annotated by CSBL at Korea University).</title>
        <authorList>
            <person name="Ahn J."/>
        </authorList>
    </citation>
    <scope>NUCLEOTIDE SEQUENCE [LARGE SCALE GENOMIC DNA]</scope>
    <source>
        <strain evidence="3 4">ATCC 20962</strain>
    </source>
</reference>
<sequence>MKFTTSFSLAALFASLVASADVPQSQIDFFTALVGDYQDHKTEYIRYFATAQDVPDQLKTIATQVLTYTDDSYTTLLENESLNVPELESYATELPWYSRLEEAAGGAASASATGRGSGSASASATSKAASASGSGSSSATSSASATTTSAAGNANGIIAPVGAALGALAVALM</sequence>